<evidence type="ECO:0000256" key="1">
    <source>
        <dbReference type="SAM" id="MobiDB-lite"/>
    </source>
</evidence>
<keyword evidence="5" id="KW-1185">Reference proteome</keyword>
<feature type="region of interest" description="Disordered" evidence="1">
    <location>
        <begin position="332"/>
        <end position="358"/>
    </location>
</feature>
<proteinExistence type="predicted"/>
<evidence type="ECO:0000313" key="4">
    <source>
        <dbReference type="EMBL" id="KAF6143011.1"/>
    </source>
</evidence>
<feature type="compositionally biased region" description="Polar residues" evidence="1">
    <location>
        <begin position="614"/>
        <end position="627"/>
    </location>
</feature>
<evidence type="ECO:0000313" key="5">
    <source>
        <dbReference type="Proteomes" id="UP000541444"/>
    </source>
</evidence>
<dbReference type="InterPro" id="IPR055126">
    <property type="entry name" value="EDR4-like_N"/>
</dbReference>
<feature type="domain" description="Probable zinc-ribbon" evidence="2">
    <location>
        <begin position="520"/>
        <end position="564"/>
    </location>
</feature>
<dbReference type="EMBL" id="JACGCM010002221">
    <property type="protein sequence ID" value="KAF6143011.1"/>
    <property type="molecule type" value="Genomic_DNA"/>
</dbReference>
<dbReference type="Proteomes" id="UP000541444">
    <property type="component" value="Unassembled WGS sequence"/>
</dbReference>
<evidence type="ECO:0000259" key="3">
    <source>
        <dbReference type="Pfam" id="PF22910"/>
    </source>
</evidence>
<dbReference type="InterPro" id="IPR021480">
    <property type="entry name" value="Zinc_ribbon_12"/>
</dbReference>
<evidence type="ECO:0008006" key="6">
    <source>
        <dbReference type="Google" id="ProtNLM"/>
    </source>
</evidence>
<feature type="compositionally biased region" description="Polar residues" evidence="1">
    <location>
        <begin position="48"/>
        <end position="68"/>
    </location>
</feature>
<gene>
    <name evidence="4" type="ORF">GIB67_041079</name>
</gene>
<dbReference type="OrthoDB" id="1930285at2759"/>
<feature type="domain" description="Enhanced disease resistance 4-like N-terminal" evidence="3">
    <location>
        <begin position="7"/>
        <end position="40"/>
    </location>
</feature>
<dbReference type="GO" id="GO:1900150">
    <property type="term" value="P:regulation of defense response to fungus"/>
    <property type="evidence" value="ECO:0007669"/>
    <property type="project" value="InterPro"/>
</dbReference>
<dbReference type="Pfam" id="PF22910">
    <property type="entry name" value="EDR4-like_1st"/>
    <property type="match status" value="1"/>
</dbReference>
<reference evidence="4 5" key="1">
    <citation type="journal article" date="2020" name="IScience">
        <title>Genome Sequencing of the Endangered Kingdonia uniflora (Circaeasteraceae, Ranunculales) Reveals Potential Mechanisms of Evolutionary Specialization.</title>
        <authorList>
            <person name="Sun Y."/>
            <person name="Deng T."/>
            <person name="Zhang A."/>
            <person name="Moore M.J."/>
            <person name="Landis J.B."/>
            <person name="Lin N."/>
            <person name="Zhang H."/>
            <person name="Zhang X."/>
            <person name="Huang J."/>
            <person name="Zhang X."/>
            <person name="Sun H."/>
            <person name="Wang H."/>
        </authorList>
    </citation>
    <scope>NUCLEOTIDE SEQUENCE [LARGE SCALE GENOMIC DNA]</scope>
    <source>
        <strain evidence="4">TB1705</strain>
        <tissue evidence="4">Leaf</tissue>
    </source>
</reference>
<evidence type="ECO:0000259" key="2">
    <source>
        <dbReference type="Pfam" id="PF11331"/>
    </source>
</evidence>
<comment type="caution">
    <text evidence="4">The sequence shown here is derived from an EMBL/GenBank/DDBJ whole genome shotgun (WGS) entry which is preliminary data.</text>
</comment>
<feature type="region of interest" description="Disordered" evidence="1">
    <location>
        <begin position="47"/>
        <end position="76"/>
    </location>
</feature>
<dbReference type="InterPro" id="IPR040244">
    <property type="entry name" value="EDR4-like"/>
</dbReference>
<organism evidence="4 5">
    <name type="scientific">Kingdonia uniflora</name>
    <dbReference type="NCBI Taxonomy" id="39325"/>
    <lineage>
        <taxon>Eukaryota</taxon>
        <taxon>Viridiplantae</taxon>
        <taxon>Streptophyta</taxon>
        <taxon>Embryophyta</taxon>
        <taxon>Tracheophyta</taxon>
        <taxon>Spermatophyta</taxon>
        <taxon>Magnoliopsida</taxon>
        <taxon>Ranunculales</taxon>
        <taxon>Circaeasteraceae</taxon>
        <taxon>Kingdonia</taxon>
    </lineage>
</organism>
<dbReference type="Pfam" id="PF11331">
    <property type="entry name" value="Zn_ribbon_12"/>
    <property type="match status" value="1"/>
</dbReference>
<dbReference type="PANTHER" id="PTHR31105:SF38">
    <property type="entry name" value="PROTEIN ENHANCED DISEASE RESISTANCE 4"/>
    <property type="match status" value="1"/>
</dbReference>
<sequence>MSTTERKVRLVRCPKCWGLLPEMARHPVYKCGGCGATLKAKKCKEGGQTVSSEPQDTSPTQKNAVENDSGSRDITLCPTKESKELNVTPSDDKDQSGVARISNSFVSSTEFNSCMESGESSCEFDGRINKGIDARWTNVGMLSPDGQSTYMAETPLDESIDPDMSSLIKQVEKFREIASSDSDHIRQTSLAETIDPSVDEMKYSDKLRGVHRYSTSTNYYAYDGSVSSYDGWDEEVYQEYPHLPKRTSFKHQRAAGFYDYGAESQARKLSSISLKQPSPVMMHNGNWDNWGRDGLRRHTRYIQEESEASQELDGAYPGDRFLPREPFYHRGSPSIASYENAGSGPSNYRHEEFPSSSSLYPSNKLDYYERNQMVLLKRVEELTDQINRSYAHNGSAYGSTYGRFSTKSAPQEKQWSVYHDHNHENEVSSYHNFNYPCHHYGEYQSRKPTPRQSGFLQMSSLSGKTTNARHHCDYSSSYGYHELSQCPLNFAQRGRDTNAKEKLHSKERSRLMKRHYRPLAGGAPFIICKKCSKLLQLPADFLLSNRRCHKLHCGSCSELLMFSLQDRTHIVSYTPNSALPPFNDDYTNGGPVSYSEDYGRSISKSSTDRDAAPTKQSRNKNIYSIEASSPSTNQIKRKISIQKKEELLSKTGPSLHSLMGYSSARDMMNKTAI</sequence>
<dbReference type="AlphaFoldDB" id="A0A7J7LK15"/>
<dbReference type="PANTHER" id="PTHR31105">
    <property type="entry name" value="EXTRA-LARGE G-PROTEIN-LIKE"/>
    <property type="match status" value="1"/>
</dbReference>
<name>A0A7J7LK15_9MAGN</name>
<protein>
    <recommendedName>
        <fullName evidence="6">Zinc-ribbon domain-containing protein</fullName>
    </recommendedName>
</protein>
<feature type="region of interest" description="Disordered" evidence="1">
    <location>
        <begin position="597"/>
        <end position="627"/>
    </location>
</feature>
<accession>A0A7J7LK15</accession>